<dbReference type="Pfam" id="PF03422">
    <property type="entry name" value="CBM_6"/>
    <property type="match status" value="2"/>
</dbReference>
<evidence type="ECO:0000259" key="3">
    <source>
        <dbReference type="PROSITE" id="PS50853"/>
    </source>
</evidence>
<evidence type="ECO:0000259" key="4">
    <source>
        <dbReference type="PROSITE" id="PS51175"/>
    </source>
</evidence>
<name>A0A6C2TW26_PONDE</name>
<dbReference type="GO" id="GO:0042597">
    <property type="term" value="C:periplasmic space"/>
    <property type="evidence" value="ECO:0007669"/>
    <property type="project" value="InterPro"/>
</dbReference>
<dbReference type="Pfam" id="PF05426">
    <property type="entry name" value="Alginate_lyase"/>
    <property type="match status" value="1"/>
</dbReference>
<dbReference type="SUPFAM" id="SSF49785">
    <property type="entry name" value="Galactose-binding domain-like"/>
    <property type="match status" value="2"/>
</dbReference>
<keyword evidence="5" id="KW-0326">Glycosidase</keyword>
<dbReference type="Proteomes" id="UP000366872">
    <property type="component" value="Unassembled WGS sequence"/>
</dbReference>
<dbReference type="GO" id="GO:0045493">
    <property type="term" value="P:xylan catabolic process"/>
    <property type="evidence" value="ECO:0007669"/>
    <property type="project" value="UniProtKB-KW"/>
</dbReference>
<dbReference type="SMART" id="SM00060">
    <property type="entry name" value="FN3"/>
    <property type="match status" value="1"/>
</dbReference>
<dbReference type="InterPro" id="IPR003961">
    <property type="entry name" value="FN3_dom"/>
</dbReference>
<proteinExistence type="predicted"/>
<dbReference type="InterPro" id="IPR013783">
    <property type="entry name" value="Ig-like_fold"/>
</dbReference>
<dbReference type="PROSITE" id="PS50853">
    <property type="entry name" value="FN3"/>
    <property type="match status" value="1"/>
</dbReference>
<organism evidence="5 6">
    <name type="scientific">Pontiella desulfatans</name>
    <dbReference type="NCBI Taxonomy" id="2750659"/>
    <lineage>
        <taxon>Bacteria</taxon>
        <taxon>Pseudomonadati</taxon>
        <taxon>Kiritimatiellota</taxon>
        <taxon>Kiritimatiellia</taxon>
        <taxon>Kiritimatiellales</taxon>
        <taxon>Pontiellaceae</taxon>
        <taxon>Pontiella</taxon>
    </lineage>
</organism>
<keyword evidence="5" id="KW-0378">Hydrolase</keyword>
<dbReference type="CDD" id="cd04084">
    <property type="entry name" value="CBM6_xylanase-like"/>
    <property type="match status" value="1"/>
</dbReference>
<feature type="domain" description="CBM6" evidence="4">
    <location>
        <begin position="919"/>
        <end position="1048"/>
    </location>
</feature>
<sequence length="1228" mass="130868">MVELCLLLGAGFSYAAEVSYTGASGGDWATGSNWSSGSYPNPGDLASLNETAHLNSGVPNNVDAIRIGSGGTGVLNVVEGGVLTATANAGWDSHLGAGSGNSGTISQSGGSVTINTLEVGRGGTGLYTLAGGDFIVSRERGGNSLSLGTDDTATVANGDGTLEISGGSFTTRAGVQLGSVDGSGVGTFSVLGSAISQIGIGSSGSLDGSWVQRSNSVLRVRVDATVFGLSSILIDEVGGNGGGDVTFEAGALLDVGFAGAFTNGGTYTVMEWEGTLTDSGLQFAPGVDTDFWSFNLDAVNKKLEITAAGAPLNLPSFVHPGITHKLSDLDRMKHMVEAQLEPWYSSYQEMAADSKASYSYSVRGDHSFTELGRDSGVNYSAWNSDIRAAYYNAIRWYITGDSRHADKAVEIFNAWTNLTSVTSGGTDSLSGGVGYIMIEAAEIIKSTYSGWSAGDIQAFQDMLVYPGYSTTAEPSGETTFYWMAYQGDADRHGNQGLSGWRTVMAMGIFLDNEIMYDRALRHLKGLPHRPDDLAYPSGPRTRGSLISSTDYADSYSTTAGSSIEDYGFNGVMTHYIWENGQCQESSRDQQHTFFGIGLICSMAEMAWNQGEDVYSHENDRLLLGLEYNMRYNVTNSFPDQLTPWEPTVASGEFIQRDDRTLRWFSKAISPDGRAGYSGKRPVFEMPVAHYLGRGFKTEAEVKWTLRAREQAIVESGYEVAGWSNDAIGWGGLSARRPDYCYGDPIEGLHFNGVPKFKMNVLPGLMELENYDHFAVKGEGHTYHDLTPTNSGGHYRLSDGVDITTCSEGGYALTDLEEGEWISYTIHVAETGMYSFDVRYAAEADGGIRLSVAGNDITDDVILPATGGISSWATARVTQGVVLDEGVQNLRVHIPGTSGAYRLSRLTVNLDGSTPGGSLQHIEAETHNAQSGTQLETCSDTGGGQNVAYISDGNWCRYDRLTLGTNTTFRARVARPSGKSDSTIEVRLGSPSGTLVGFVDIPLTGGWQNWATVEAQLDPVAGIHDVYLVFVESGATGVSLFNLNWFELETPASPGIPSGLEASPLGASAVGLLWDGLADVSGYHLKRSSISGGPYQTLAFGPLTTNYTDTGLLEGTNYYYVISSFLNGLEGADSTEVSARPSAPINPEDVVIGPLVIGDDGNGGQQVGITIAESGLGHYYHVISSDRLIDPDWQEASGTYVGTGGELMIDLPNVNALTNQFYKLESWRQ</sequence>
<dbReference type="GO" id="GO:0016798">
    <property type="term" value="F:hydrolase activity, acting on glycosyl bonds"/>
    <property type="evidence" value="ECO:0007669"/>
    <property type="project" value="UniProtKB-KW"/>
</dbReference>
<evidence type="ECO:0000313" key="6">
    <source>
        <dbReference type="Proteomes" id="UP000366872"/>
    </source>
</evidence>
<keyword evidence="5" id="KW-0624">Polysaccharide degradation</keyword>
<dbReference type="SUPFAM" id="SSF49265">
    <property type="entry name" value="Fibronectin type III"/>
    <property type="match status" value="1"/>
</dbReference>
<feature type="domain" description="Fibronectin type-III" evidence="3">
    <location>
        <begin position="1055"/>
        <end position="1144"/>
    </location>
</feature>
<dbReference type="Gene3D" id="1.50.10.100">
    <property type="entry name" value="Chondroitin AC/alginate lyase"/>
    <property type="match status" value="1"/>
</dbReference>
<evidence type="ECO:0000256" key="1">
    <source>
        <dbReference type="ARBA" id="ARBA00022729"/>
    </source>
</evidence>
<dbReference type="EMBL" id="CAAHFG010000001">
    <property type="protein sequence ID" value="VGO11742.1"/>
    <property type="molecule type" value="Genomic_DNA"/>
</dbReference>
<dbReference type="PROSITE" id="PS51175">
    <property type="entry name" value="CBM6"/>
    <property type="match status" value="2"/>
</dbReference>
<feature type="domain" description="CBM6" evidence="4">
    <location>
        <begin position="787"/>
        <end position="908"/>
    </location>
</feature>
<keyword evidence="5" id="KW-0858">Xylan degradation</keyword>
<dbReference type="InterPro" id="IPR008929">
    <property type="entry name" value="Chondroitin_lyas"/>
</dbReference>
<dbReference type="Gene3D" id="2.60.120.260">
    <property type="entry name" value="Galactose-binding domain-like"/>
    <property type="match status" value="2"/>
</dbReference>
<dbReference type="RefSeq" id="WP_168441880.1">
    <property type="nucleotide sequence ID" value="NZ_CAAHFG010000001.1"/>
</dbReference>
<keyword evidence="1" id="KW-0732">Signal</keyword>
<dbReference type="CDD" id="cd04080">
    <property type="entry name" value="CBM6_cellulase-like"/>
    <property type="match status" value="1"/>
</dbReference>
<keyword evidence="5" id="KW-0119">Carbohydrate metabolism</keyword>
<dbReference type="Gene3D" id="2.60.40.10">
    <property type="entry name" value="Immunoglobulins"/>
    <property type="match status" value="1"/>
</dbReference>
<dbReference type="InterPro" id="IPR008979">
    <property type="entry name" value="Galactose-bd-like_sf"/>
</dbReference>
<dbReference type="InterPro" id="IPR005084">
    <property type="entry name" value="CBM6"/>
</dbReference>
<dbReference type="AlphaFoldDB" id="A0A6C2TW26"/>
<accession>A0A6C2TW26</accession>
<dbReference type="InterPro" id="IPR036116">
    <property type="entry name" value="FN3_sf"/>
</dbReference>
<dbReference type="SMART" id="SM00606">
    <property type="entry name" value="CBD_IV"/>
    <property type="match status" value="2"/>
</dbReference>
<dbReference type="GO" id="GO:0030246">
    <property type="term" value="F:carbohydrate binding"/>
    <property type="evidence" value="ECO:0007669"/>
    <property type="project" value="InterPro"/>
</dbReference>
<keyword evidence="2" id="KW-0456">Lyase</keyword>
<keyword evidence="6" id="KW-1185">Reference proteome</keyword>
<dbReference type="InterPro" id="IPR006584">
    <property type="entry name" value="Cellulose-bd_IV"/>
</dbReference>
<evidence type="ECO:0000256" key="2">
    <source>
        <dbReference type="ARBA" id="ARBA00023239"/>
    </source>
</evidence>
<dbReference type="SUPFAM" id="SSF48230">
    <property type="entry name" value="Chondroitin AC/alginate lyase"/>
    <property type="match status" value="1"/>
</dbReference>
<dbReference type="GO" id="GO:0016829">
    <property type="term" value="F:lyase activity"/>
    <property type="evidence" value="ECO:0007669"/>
    <property type="project" value="UniProtKB-KW"/>
</dbReference>
<dbReference type="InterPro" id="IPR008397">
    <property type="entry name" value="Alginate_lyase_dom"/>
</dbReference>
<reference evidence="5 6" key="1">
    <citation type="submission" date="2019-04" db="EMBL/GenBank/DDBJ databases">
        <authorList>
            <person name="Van Vliet M D."/>
        </authorList>
    </citation>
    <scope>NUCLEOTIDE SEQUENCE [LARGE SCALE GENOMIC DNA]</scope>
    <source>
        <strain evidence="5 6">F1</strain>
    </source>
</reference>
<gene>
    <name evidence="5" type="primary">xynA_1</name>
    <name evidence="5" type="ORF">PDESU_00288</name>
</gene>
<dbReference type="CDD" id="cd00063">
    <property type="entry name" value="FN3"/>
    <property type="match status" value="1"/>
</dbReference>
<protein>
    <submittedName>
        <fullName evidence="5">Endo-1,4-beta-xylanase A</fullName>
    </submittedName>
</protein>
<evidence type="ECO:0000313" key="5">
    <source>
        <dbReference type="EMBL" id="VGO11742.1"/>
    </source>
</evidence>